<dbReference type="PANTHER" id="PTHR30576:SF0">
    <property type="entry name" value="UNDECAPRENYL-PHOSPHATE N-ACETYLGALACTOSAMINYL 1-PHOSPHATE TRANSFERASE-RELATED"/>
    <property type="match status" value="1"/>
</dbReference>
<feature type="transmembrane region" description="Helical" evidence="7">
    <location>
        <begin position="74"/>
        <end position="95"/>
    </location>
</feature>
<keyword evidence="6 7" id="KW-0472">Membrane</keyword>
<dbReference type="InterPro" id="IPR003362">
    <property type="entry name" value="Bact_transf"/>
</dbReference>
<evidence type="ECO:0000256" key="6">
    <source>
        <dbReference type="ARBA" id="ARBA00023136"/>
    </source>
</evidence>
<reference evidence="9 10" key="1">
    <citation type="submission" date="2024-02" db="EMBL/GenBank/DDBJ databases">
        <title>Marinospirillum sp. MEB 164 isolated from Lonar lake sediment.</title>
        <authorList>
            <person name="Joshi A."/>
            <person name="Thite S."/>
        </authorList>
    </citation>
    <scope>NUCLEOTIDE SEQUENCE [LARGE SCALE GENOMIC DNA]</scope>
    <source>
        <strain evidence="9 10">MEB164</strain>
    </source>
</reference>
<feature type="transmembrane region" description="Helical" evidence="7">
    <location>
        <begin position="45"/>
        <end position="62"/>
    </location>
</feature>
<feature type="transmembrane region" description="Helical" evidence="7">
    <location>
        <begin position="21"/>
        <end position="39"/>
    </location>
</feature>
<feature type="transmembrane region" description="Helical" evidence="7">
    <location>
        <begin position="236"/>
        <end position="256"/>
    </location>
</feature>
<keyword evidence="4 7" id="KW-0812">Transmembrane</keyword>
<dbReference type="NCBIfam" id="TIGR03025">
    <property type="entry name" value="EPS_sugtrans"/>
    <property type="match status" value="1"/>
</dbReference>
<dbReference type="Pfam" id="PF02397">
    <property type="entry name" value="Bac_transf"/>
    <property type="match status" value="1"/>
</dbReference>
<comment type="subcellular location">
    <subcellularLocation>
        <location evidence="1">Membrane</location>
        <topology evidence="1">Multi-pass membrane protein</topology>
    </subcellularLocation>
</comment>
<evidence type="ECO:0000256" key="3">
    <source>
        <dbReference type="ARBA" id="ARBA00022679"/>
    </source>
</evidence>
<dbReference type="EMBL" id="JBANFI010000002">
    <property type="protein sequence ID" value="MFK7160099.1"/>
    <property type="molecule type" value="Genomic_DNA"/>
</dbReference>
<organism evidence="9 10">
    <name type="scientific">Marinospirillum alkalitolerans</name>
    <dbReference type="NCBI Taxonomy" id="3123374"/>
    <lineage>
        <taxon>Bacteria</taxon>
        <taxon>Pseudomonadati</taxon>
        <taxon>Pseudomonadota</taxon>
        <taxon>Gammaproteobacteria</taxon>
        <taxon>Oceanospirillales</taxon>
        <taxon>Oceanospirillaceae</taxon>
        <taxon>Marinospirillum</taxon>
    </lineage>
</organism>
<sequence>MIHPMRRQPEHVYERLLLHPIMQLCLACLCSLLLPLGLFQSQVHYQHGLWSGMALGLSLLIWSRLRSFPYSRGLSTSLPLFTLIWCLGALSSSVMYSAPHWGFWLSSWCGVSVWLLLMQWIERRIARPYLALVPFGRIAQLKLDPTARTLVLKTPQLPDDQVMDALVADLQSDDLPAQWEEFLAECALQQLPVFHLSAISEGLTGKVATDHLRQGELGNLLPSLAYMRIKRMIDTCAALVLLPLLSPVLLLTAFLIKIDSPGQVIYKQKRIGYRGQPFEVYKFRSMRHEAEGEAFTAAEGDPRITRIGRIIRKYRIDELPQLLNVLKGDMSFIGPRPESEDLAAWYTQDVPFFAYRHIVRPGISGWAQVNQGYATQIEGMKEKLQYDFYYIKHFSLWLDVLIVFKTLRTIATGFGAR</sequence>
<dbReference type="Proteomes" id="UP001621714">
    <property type="component" value="Unassembled WGS sequence"/>
</dbReference>
<evidence type="ECO:0000259" key="8">
    <source>
        <dbReference type="Pfam" id="PF02397"/>
    </source>
</evidence>
<feature type="domain" description="Bacterial sugar transferase" evidence="8">
    <location>
        <begin position="230"/>
        <end position="410"/>
    </location>
</feature>
<comment type="caution">
    <text evidence="9">The sequence shown here is derived from an EMBL/GenBank/DDBJ whole genome shotgun (WGS) entry which is preliminary data.</text>
</comment>
<keyword evidence="3" id="KW-0808">Transferase</keyword>
<protein>
    <submittedName>
        <fullName evidence="9">Exopolysaccharide biosynthesis polyprenyl glycosylphosphotransferase</fullName>
    </submittedName>
</protein>
<evidence type="ECO:0000256" key="4">
    <source>
        <dbReference type="ARBA" id="ARBA00022692"/>
    </source>
</evidence>
<gene>
    <name evidence="9" type="ORF">V6U78_03500</name>
</gene>
<keyword evidence="5 7" id="KW-1133">Transmembrane helix</keyword>
<feature type="transmembrane region" description="Helical" evidence="7">
    <location>
        <begin position="101"/>
        <end position="121"/>
    </location>
</feature>
<keyword evidence="10" id="KW-1185">Reference proteome</keyword>
<dbReference type="RefSeq" id="WP_405337253.1">
    <property type="nucleotide sequence ID" value="NZ_JBANFI010000002.1"/>
</dbReference>
<accession>A0ABW8PW49</accession>
<evidence type="ECO:0000256" key="5">
    <source>
        <dbReference type="ARBA" id="ARBA00022989"/>
    </source>
</evidence>
<evidence type="ECO:0000256" key="2">
    <source>
        <dbReference type="ARBA" id="ARBA00006464"/>
    </source>
</evidence>
<proteinExistence type="inferred from homology"/>
<name>A0ABW8PW49_9GAMM</name>
<dbReference type="InterPro" id="IPR017475">
    <property type="entry name" value="EPS_sugar_tfrase"/>
</dbReference>
<evidence type="ECO:0000256" key="7">
    <source>
        <dbReference type="SAM" id="Phobius"/>
    </source>
</evidence>
<evidence type="ECO:0000256" key="1">
    <source>
        <dbReference type="ARBA" id="ARBA00004141"/>
    </source>
</evidence>
<comment type="similarity">
    <text evidence="2">Belongs to the bacterial sugar transferase family.</text>
</comment>
<evidence type="ECO:0000313" key="9">
    <source>
        <dbReference type="EMBL" id="MFK7160099.1"/>
    </source>
</evidence>
<evidence type="ECO:0000313" key="10">
    <source>
        <dbReference type="Proteomes" id="UP001621714"/>
    </source>
</evidence>
<dbReference type="PANTHER" id="PTHR30576">
    <property type="entry name" value="COLANIC BIOSYNTHESIS UDP-GLUCOSE LIPID CARRIER TRANSFERASE"/>
    <property type="match status" value="1"/>
</dbReference>